<gene>
    <name evidence="3" type="ORF">Tci_052772</name>
</gene>
<evidence type="ECO:0000259" key="2">
    <source>
        <dbReference type="Pfam" id="PF20248"/>
    </source>
</evidence>
<feature type="domain" description="DUF6603" evidence="2">
    <location>
        <begin position="1634"/>
        <end position="1987"/>
    </location>
</feature>
<organism evidence="3">
    <name type="scientific">Tanacetum cinerariifolium</name>
    <name type="common">Dalmatian daisy</name>
    <name type="synonym">Chrysanthemum cinerariifolium</name>
    <dbReference type="NCBI Taxonomy" id="118510"/>
    <lineage>
        <taxon>Eukaryota</taxon>
        <taxon>Viridiplantae</taxon>
        <taxon>Streptophyta</taxon>
        <taxon>Embryophyta</taxon>
        <taxon>Tracheophyta</taxon>
        <taxon>Spermatophyta</taxon>
        <taxon>Magnoliopsida</taxon>
        <taxon>eudicotyledons</taxon>
        <taxon>Gunneridae</taxon>
        <taxon>Pentapetalae</taxon>
        <taxon>asterids</taxon>
        <taxon>campanulids</taxon>
        <taxon>Asterales</taxon>
        <taxon>Asteraceae</taxon>
        <taxon>Asteroideae</taxon>
        <taxon>Anthemideae</taxon>
        <taxon>Anthemidinae</taxon>
        <taxon>Tanacetum</taxon>
    </lineage>
</organism>
<proteinExistence type="predicted"/>
<dbReference type="EMBL" id="BKCJ010008146">
    <property type="protein sequence ID" value="GEU80794.1"/>
    <property type="molecule type" value="Genomic_DNA"/>
</dbReference>
<sequence length="2266" mass="247938">MVVSLYQVIPLELNLRSAPRVEPGTVLARLRQGQQVAAVSVTPAPPAGWLRVRADLQGTAVEGFVKAAYLKPVQSPAPLPAPPATLPNIPEARLPSSGPIRRNQNGDGPRVYDLTEANLPGRPGPTPTDQAHQLGAIVAYLAVRSSPRYAAGTGKTYCNIYAHDYCHLAEVYLPRVWWTRKALVQLAAGQNVTPSYGTTVQELNANSLYNWFEEFGVDFGWRRSTDLTEVQQAANLGQVCIVSGQRRDLNQPGHICAVVPETDQHYAIRKQKQVTTPLMSQAGASNFEYGGRVWWKDARFGRFAAMKTLFPPHILTNSFGWWRWAALLAGLATTSCEETTQQALTTAPPLEPAPVPLPSSAQLGYHRYVGTVGGRPALVEINLWLEEGPDRRLHAKLAGSLYYRTTGLDSWLGDVAWVRPDQWLETTYTDYTKPSVGPRIHISILCAEQPPGLPLLTGWYTPPEQRQALPVYLRESYVDGVRYELLHEASRGRSYMAGEGATDSTEVEQTYIHLLGSDTLRPALARLQCPPPEARRRSRLALAARLSPAGYYRDNIDVTLNEENLLGYKQTIMQGHSFSRYYQESRPCRLVDLCTGRPLTLVAQLRPGKLRQMQRLLTQQAQADTVAAGARAHWWSRGQLPPPTGGFEVTPSGWVATYVEPESQLNTYAYNQTLNWATLRPLLRPQSPLYRLLRVRVPFYMSALSTDRLPAQCPTPYMALSNVEDFIITTTGTGSSATVNLTLDVMTYNCLGRMVELSLWWSDDLQGRPFSLTAMPLAKQTFAAFEGQTPHTFQLLVSNFPNLVGVSARMLMIAFHYPVGRFFTFSRPFKMEQPNRCDQGVGLLALFPKNDNPRYRGDEKFQAQFYKGWQRLLFNQVFTPKDRIVISAVSAIEGFMDAVQAADSEVVSIGCMQKTLSTNGAGELPEQLWTFKLQEPTRYACLLRTPSGHGWDVTSTRTLIYKDTDGTVYSKQNQNLGALRTKIRQVHDNATADDKGRKKNYILDPLVRLGQDEAFQERQLIDARDRLHGVLDAYPYGRDISKPLGEKYYTDASSYHQHYRVGDYFQSDIGQAYLLNQDVNRPGQTLYYVGAALDDFFDLDWASMGLPPPPLDRNPANWLTTTPDPRPTNPQRPITLRERYERELITLYAQSIYDHMHIYLNGEANQQKGIYDDKINGVYQKTSFPLCHGFAALRPLGNGLSDLADFFDTSNGNFAEFAAYLGQPNLTLPPAYQNLVTQASTLRGAVTTIANTSNPNYQQLADLAAAVANFSTAIESAAGNTAANNNANPGLTIDWRAFSEQLVGTLIMAGLRRYLPTAYHWLALVGVFTGTGNFYTVGDGTYETLAFNLAHFKALLNQPTTYLTEYFGWGVDFKFDSTMQADLMSLLEVLGTEPTLVNADVYSPPAYDGVTDPTGRGIIFLPFEGTVGGVLNKLLSVSLLAKSTFDPNMVPVEETDPVTGEVASYPSFGHYDEFVLNLVSDTPQQTPFSIGSDLTLQFVDLHDALRFQIGPKGINFTNGSGLDLLTLSINRAIVLAYVPTEPLILIGEPDKTRLQTDGLELALDLSVTQGVRLTLKAINSQLFIKGSEGDSFLNSVFPDSTIAVPLSVTLSSVNGLRFNGANSLRLKSSPNLILGPVLVQQLTLGLESTNEHDLAIRAHSDLVVALGPVTVAASDVGVSFSIKKLTDPKDIHLGFDLPTGLGIKVTSDTITGGGYLYIDHANHKYAGVAQLAFKDKFNLTALGLLQTELPGNANAYSFLLLITATFTPIQLGLGFTLNGVGGLIGINRAADTDYLRGVVRSGGINQLLFPANVLDNPASALALVDTAFPTTEGRYVIGLLAKLGWGAPTTVITLDVALLIELPSPIKLVLLGVLEAILPNRDSNKRILKLRADFLGFIDFGSKRISFDASLSDSTVLSFVLTGSMAFRLYQGNNPLFVITAGGFHPSFQPPAGASLTGLKRLTLSFTPDDDLRITLASYFAVTSNTFNPFRVLAHMDAYVAIKDGDSVVLGVYLSLDVTGPGPWHIWGSATISVFGFDISIDVSATIGNTAPPSSLPAPDVHALILTALAAPDKSQPGKLFLDPRDALVLRQNVVPLGLLIEKYGSGTTPPINGNQFELRAINVGAGNSYLASRGELEAVRDFFAPDQYRRLSDREKLSSPSFQLLPCGVRVKSFAGLVGATTATRRVVEYETLLIDATAAASGTTGGATVMVVTEAELLKSADRLLSVSEVKLFSPSSCLAELVEAIALPVAVEEAVVSWFRGKC</sequence>
<name>A0A6L2N8E0_TANCI</name>
<evidence type="ECO:0000313" key="3">
    <source>
        <dbReference type="EMBL" id="GEU80794.1"/>
    </source>
</evidence>
<comment type="caution">
    <text evidence="3">The sequence shown here is derived from an EMBL/GenBank/DDBJ whole genome shotgun (WGS) entry which is preliminary data.</text>
</comment>
<accession>A0A6L2N8E0</accession>
<dbReference type="InterPro" id="IPR046538">
    <property type="entry name" value="DUF6603"/>
</dbReference>
<feature type="region of interest" description="Disordered" evidence="1">
    <location>
        <begin position="1112"/>
        <end position="1132"/>
    </location>
</feature>
<evidence type="ECO:0000256" key="1">
    <source>
        <dbReference type="SAM" id="MobiDB-lite"/>
    </source>
</evidence>
<protein>
    <recommendedName>
        <fullName evidence="2">DUF6603 domain-containing protein</fullName>
    </recommendedName>
</protein>
<dbReference type="Pfam" id="PF20248">
    <property type="entry name" value="DUF6603"/>
    <property type="match status" value="1"/>
</dbReference>
<feature type="region of interest" description="Disordered" evidence="1">
    <location>
        <begin position="80"/>
        <end position="108"/>
    </location>
</feature>
<dbReference type="Gene3D" id="3.90.1720.10">
    <property type="entry name" value="endopeptidase domain like (from Nostoc punctiforme)"/>
    <property type="match status" value="1"/>
</dbReference>
<reference evidence="3" key="1">
    <citation type="journal article" date="2019" name="Sci. Rep.">
        <title>Draft genome of Tanacetum cinerariifolium, the natural source of mosquito coil.</title>
        <authorList>
            <person name="Yamashiro T."/>
            <person name="Shiraishi A."/>
            <person name="Satake H."/>
            <person name="Nakayama K."/>
        </authorList>
    </citation>
    <scope>NUCLEOTIDE SEQUENCE</scope>
</reference>